<dbReference type="InterPro" id="IPR042100">
    <property type="entry name" value="Bug_dom1"/>
</dbReference>
<evidence type="ECO:0000313" key="3">
    <source>
        <dbReference type="EMBL" id="MBS7812122.1"/>
    </source>
</evidence>
<dbReference type="PANTHER" id="PTHR42928">
    <property type="entry name" value="TRICARBOXYLATE-BINDING PROTEIN"/>
    <property type="match status" value="1"/>
</dbReference>
<name>A0ABS5QGR0_9PROT</name>
<evidence type="ECO:0000256" key="2">
    <source>
        <dbReference type="SAM" id="SignalP"/>
    </source>
</evidence>
<comment type="similarity">
    <text evidence="1">Belongs to the UPF0065 (bug) family.</text>
</comment>
<feature type="chain" id="PRO_5046032304" evidence="2">
    <location>
        <begin position="23"/>
        <end position="319"/>
    </location>
</feature>
<dbReference type="PANTHER" id="PTHR42928:SF5">
    <property type="entry name" value="BLR1237 PROTEIN"/>
    <property type="match status" value="1"/>
</dbReference>
<dbReference type="EMBL" id="JAHCDA010000002">
    <property type="protein sequence ID" value="MBS7812122.1"/>
    <property type="molecule type" value="Genomic_DNA"/>
</dbReference>
<evidence type="ECO:0000313" key="4">
    <source>
        <dbReference type="Proteomes" id="UP000766336"/>
    </source>
</evidence>
<dbReference type="SUPFAM" id="SSF53850">
    <property type="entry name" value="Periplasmic binding protein-like II"/>
    <property type="match status" value="1"/>
</dbReference>
<keyword evidence="4" id="KW-1185">Reference proteome</keyword>
<gene>
    <name evidence="3" type="ORF">KHU32_14310</name>
</gene>
<accession>A0ABS5QGR0</accession>
<keyword evidence="2" id="KW-0732">Signal</keyword>
<dbReference type="CDD" id="cd07012">
    <property type="entry name" value="PBP2_Bug_TTT"/>
    <property type="match status" value="1"/>
</dbReference>
<dbReference type="Proteomes" id="UP000766336">
    <property type="component" value="Unassembled WGS sequence"/>
</dbReference>
<dbReference type="InterPro" id="IPR005064">
    <property type="entry name" value="BUG"/>
</dbReference>
<reference evidence="3 4" key="1">
    <citation type="submission" date="2021-05" db="EMBL/GenBank/DDBJ databases">
        <title>Roseococcus sp. XZZS9, whole genome shotgun sequencing project.</title>
        <authorList>
            <person name="Zhao G."/>
            <person name="Shen L."/>
        </authorList>
    </citation>
    <scope>NUCLEOTIDE SEQUENCE [LARGE SCALE GENOMIC DNA]</scope>
    <source>
        <strain evidence="3 4">XZZS9</strain>
    </source>
</reference>
<dbReference type="PIRSF" id="PIRSF017082">
    <property type="entry name" value="YflP"/>
    <property type="match status" value="1"/>
</dbReference>
<proteinExistence type="inferred from homology"/>
<dbReference type="RefSeq" id="WP_213670754.1">
    <property type="nucleotide sequence ID" value="NZ_JAHCDA010000002.1"/>
</dbReference>
<protein>
    <submittedName>
        <fullName evidence="3">Tripartite tricarboxylate transporter substrate binding protein</fullName>
    </submittedName>
</protein>
<sequence>MPHRRALLLAGGALAAPGLARAAWPLDRPIEIIIPAPAASPLDVTGRLVAQHLPRQLPGLRCVAVNRPGAGGQIGFEAIFNAAPDGRTLGMASGTALQTIAIERPTRYDPEAFTFLANIVEDAVGFWVRPASPWTSLEDIRLAARGAPGEIGVGTPGIGSDEHLLLMAFEDAAEVTLLHVPYTRTRSIQRDLVAGTLPLAAFSVGSALHLLRSGRIRGLSQAGPERWSAAADVPTFREGGFNLLGGESHGIVGPPGLPAELTLQLELALKDMLADAEFVQEAGTQALPLRPMVGAAYRRRMLAGLSSLQRQWQRRPWRD</sequence>
<dbReference type="Gene3D" id="3.40.190.150">
    <property type="entry name" value="Bordetella uptake gene, domain 1"/>
    <property type="match status" value="1"/>
</dbReference>
<dbReference type="Pfam" id="PF03401">
    <property type="entry name" value="TctC"/>
    <property type="match status" value="1"/>
</dbReference>
<feature type="signal peptide" evidence="2">
    <location>
        <begin position="1"/>
        <end position="22"/>
    </location>
</feature>
<organism evidence="3 4">
    <name type="scientific">Roseococcus pinisoli</name>
    <dbReference type="NCBI Taxonomy" id="2835040"/>
    <lineage>
        <taxon>Bacteria</taxon>
        <taxon>Pseudomonadati</taxon>
        <taxon>Pseudomonadota</taxon>
        <taxon>Alphaproteobacteria</taxon>
        <taxon>Acetobacterales</taxon>
        <taxon>Roseomonadaceae</taxon>
        <taxon>Roseococcus</taxon>
    </lineage>
</organism>
<comment type="caution">
    <text evidence="3">The sequence shown here is derived from an EMBL/GenBank/DDBJ whole genome shotgun (WGS) entry which is preliminary data.</text>
</comment>
<dbReference type="Gene3D" id="3.40.190.10">
    <property type="entry name" value="Periplasmic binding protein-like II"/>
    <property type="match status" value="1"/>
</dbReference>
<evidence type="ECO:0000256" key="1">
    <source>
        <dbReference type="ARBA" id="ARBA00006987"/>
    </source>
</evidence>